<dbReference type="PANTHER" id="PTHR22642:SF2">
    <property type="entry name" value="PROTEIN LONG AFTER FAR-RED 3"/>
    <property type="match status" value="1"/>
</dbReference>
<sequence>MSKAKESSMRAGTSKDEVAPQDKSSQPRKTSYTSKLLVTAITLSALAFLVSRDQSGTLDTYTLCSNSGSQDIYTVDAQNTKVQCIVVKNGWITDSGLLGDIQERWNDTASGEGNMVVKWIPSGTVVLPGMSDSHCHILEYGASRQIPLSTGKNVRDTVSLVEEYIRAHPDLAENVPRVVEGWGWDHASWDVEKLPTWRDFELNPITANHKIILQSRDGHALWVSRAALADSAPFPDEIEGGVIVRDENNEPTGVFIDSAQDLIKRPVLTQEDLERQFTTTVNDALKHGLTSLHDAGFKPESLAFFRRQAEAGKLPLRIYGMTFFDEYAEYWGDQRAPLVGAGSGRLTARSVKIFADGALRTGGAALYEPYADNPSTRGAMRISTELLHKVVPRFLKDGWQVNVHAIGDRANGIVLDAFEAALQGANVTALRPRLEHAQIMTKADMNRLGKLGVIASVQPTHVIGDMWFAQDRLGPERVKGLYAFRSIIDAGARVTLGSDFPVEGVNPLAGFYAAITRVGTDGTSPHGPGGWFPEQCLTREEALRGMTIDPAFASFTEDTLGSLEPGKRADFVVLSKDIMSIPASEVLETKVKATVLDGKVAYGAL</sequence>
<evidence type="ECO:0000259" key="2">
    <source>
        <dbReference type="Pfam" id="PF07969"/>
    </source>
</evidence>
<dbReference type="PANTHER" id="PTHR22642">
    <property type="entry name" value="IMIDAZOLONEPROPIONASE"/>
    <property type="match status" value="1"/>
</dbReference>
<organism evidence="3 4">
    <name type="scientific">Crucibulum laeve</name>
    <dbReference type="NCBI Taxonomy" id="68775"/>
    <lineage>
        <taxon>Eukaryota</taxon>
        <taxon>Fungi</taxon>
        <taxon>Dikarya</taxon>
        <taxon>Basidiomycota</taxon>
        <taxon>Agaricomycotina</taxon>
        <taxon>Agaricomycetes</taxon>
        <taxon>Agaricomycetidae</taxon>
        <taxon>Agaricales</taxon>
        <taxon>Agaricineae</taxon>
        <taxon>Nidulariaceae</taxon>
        <taxon>Crucibulum</taxon>
    </lineage>
</organism>
<dbReference type="GO" id="GO:0016810">
    <property type="term" value="F:hydrolase activity, acting on carbon-nitrogen (but not peptide) bonds"/>
    <property type="evidence" value="ECO:0007669"/>
    <property type="project" value="InterPro"/>
</dbReference>
<dbReference type="AlphaFoldDB" id="A0A5C3MH96"/>
<dbReference type="Gene3D" id="2.30.40.10">
    <property type="entry name" value="Urease, subunit C, domain 1"/>
    <property type="match status" value="1"/>
</dbReference>
<dbReference type="InterPro" id="IPR032466">
    <property type="entry name" value="Metal_Hydrolase"/>
</dbReference>
<dbReference type="SUPFAM" id="SSF51556">
    <property type="entry name" value="Metallo-dependent hydrolases"/>
    <property type="match status" value="1"/>
</dbReference>
<gene>
    <name evidence="3" type="ORF">BDQ12DRAFT_672253</name>
</gene>
<evidence type="ECO:0000313" key="3">
    <source>
        <dbReference type="EMBL" id="TFK44025.1"/>
    </source>
</evidence>
<dbReference type="InterPro" id="IPR013108">
    <property type="entry name" value="Amidohydro_3"/>
</dbReference>
<feature type="domain" description="Amidohydrolase 3" evidence="2">
    <location>
        <begin position="123"/>
        <end position="602"/>
    </location>
</feature>
<dbReference type="OrthoDB" id="3501663at2759"/>
<dbReference type="CDD" id="cd01300">
    <property type="entry name" value="YtcJ_like"/>
    <property type="match status" value="1"/>
</dbReference>
<dbReference type="STRING" id="68775.A0A5C3MH96"/>
<feature type="compositionally biased region" description="Basic and acidic residues" evidence="1">
    <location>
        <begin position="1"/>
        <end position="20"/>
    </location>
</feature>
<dbReference type="Proteomes" id="UP000308652">
    <property type="component" value="Unassembled WGS sequence"/>
</dbReference>
<dbReference type="SUPFAM" id="SSF51338">
    <property type="entry name" value="Composite domain of metallo-dependent hydrolases"/>
    <property type="match status" value="1"/>
</dbReference>
<dbReference type="InterPro" id="IPR011059">
    <property type="entry name" value="Metal-dep_hydrolase_composite"/>
</dbReference>
<keyword evidence="4" id="KW-1185">Reference proteome</keyword>
<protein>
    <submittedName>
        <fullName evidence="3">Amidohydrolase family-domain-containing protein</fullName>
    </submittedName>
</protein>
<dbReference type="EMBL" id="ML213590">
    <property type="protein sequence ID" value="TFK44025.1"/>
    <property type="molecule type" value="Genomic_DNA"/>
</dbReference>
<dbReference type="Gene3D" id="3.10.310.70">
    <property type="match status" value="1"/>
</dbReference>
<name>A0A5C3MH96_9AGAR</name>
<reference evidence="3 4" key="1">
    <citation type="journal article" date="2019" name="Nat. Ecol. Evol.">
        <title>Megaphylogeny resolves global patterns of mushroom evolution.</title>
        <authorList>
            <person name="Varga T."/>
            <person name="Krizsan K."/>
            <person name="Foldi C."/>
            <person name="Dima B."/>
            <person name="Sanchez-Garcia M."/>
            <person name="Sanchez-Ramirez S."/>
            <person name="Szollosi G.J."/>
            <person name="Szarkandi J.G."/>
            <person name="Papp V."/>
            <person name="Albert L."/>
            <person name="Andreopoulos W."/>
            <person name="Angelini C."/>
            <person name="Antonin V."/>
            <person name="Barry K.W."/>
            <person name="Bougher N.L."/>
            <person name="Buchanan P."/>
            <person name="Buyck B."/>
            <person name="Bense V."/>
            <person name="Catcheside P."/>
            <person name="Chovatia M."/>
            <person name="Cooper J."/>
            <person name="Damon W."/>
            <person name="Desjardin D."/>
            <person name="Finy P."/>
            <person name="Geml J."/>
            <person name="Haridas S."/>
            <person name="Hughes K."/>
            <person name="Justo A."/>
            <person name="Karasinski D."/>
            <person name="Kautmanova I."/>
            <person name="Kiss B."/>
            <person name="Kocsube S."/>
            <person name="Kotiranta H."/>
            <person name="LaButti K.M."/>
            <person name="Lechner B.E."/>
            <person name="Liimatainen K."/>
            <person name="Lipzen A."/>
            <person name="Lukacs Z."/>
            <person name="Mihaltcheva S."/>
            <person name="Morgado L.N."/>
            <person name="Niskanen T."/>
            <person name="Noordeloos M.E."/>
            <person name="Ohm R.A."/>
            <person name="Ortiz-Santana B."/>
            <person name="Ovrebo C."/>
            <person name="Racz N."/>
            <person name="Riley R."/>
            <person name="Savchenko A."/>
            <person name="Shiryaev A."/>
            <person name="Soop K."/>
            <person name="Spirin V."/>
            <person name="Szebenyi C."/>
            <person name="Tomsovsky M."/>
            <person name="Tulloss R.E."/>
            <person name="Uehling J."/>
            <person name="Grigoriev I.V."/>
            <person name="Vagvolgyi C."/>
            <person name="Papp T."/>
            <person name="Martin F.M."/>
            <person name="Miettinen O."/>
            <person name="Hibbett D.S."/>
            <person name="Nagy L.G."/>
        </authorList>
    </citation>
    <scope>NUCLEOTIDE SEQUENCE [LARGE SCALE GENOMIC DNA]</scope>
    <source>
        <strain evidence="3 4">CBS 166.37</strain>
    </source>
</reference>
<dbReference type="Gene3D" id="3.20.20.140">
    <property type="entry name" value="Metal-dependent hydrolases"/>
    <property type="match status" value="1"/>
</dbReference>
<feature type="region of interest" description="Disordered" evidence="1">
    <location>
        <begin position="1"/>
        <end position="30"/>
    </location>
</feature>
<evidence type="ECO:0000256" key="1">
    <source>
        <dbReference type="SAM" id="MobiDB-lite"/>
    </source>
</evidence>
<accession>A0A5C3MH96</accession>
<evidence type="ECO:0000313" key="4">
    <source>
        <dbReference type="Proteomes" id="UP000308652"/>
    </source>
</evidence>
<proteinExistence type="predicted"/>
<dbReference type="InterPro" id="IPR033932">
    <property type="entry name" value="YtcJ-like"/>
</dbReference>
<keyword evidence="3" id="KW-0378">Hydrolase</keyword>
<dbReference type="Pfam" id="PF07969">
    <property type="entry name" value="Amidohydro_3"/>
    <property type="match status" value="1"/>
</dbReference>